<dbReference type="EMBL" id="JAAIII010000002">
    <property type="protein sequence ID" value="NMM93472.1"/>
    <property type="molecule type" value="Genomic_DNA"/>
</dbReference>
<reference evidence="2 3" key="1">
    <citation type="submission" date="2020-02" db="EMBL/GenBank/DDBJ databases">
        <title>Characterization of phylogenetic diversity of novel bifidobacterial species isolated in Czech ZOOs.</title>
        <authorList>
            <person name="Lugli G.A."/>
            <person name="Vera N.B."/>
            <person name="Ventura M."/>
        </authorList>
    </citation>
    <scope>NUCLEOTIDE SEQUENCE [LARGE SCALE GENOMIC DNA]</scope>
    <source>
        <strain evidence="2 3">DSM 109957</strain>
    </source>
</reference>
<evidence type="ECO:0000259" key="1">
    <source>
        <dbReference type="Pfam" id="PF06114"/>
    </source>
</evidence>
<evidence type="ECO:0000313" key="3">
    <source>
        <dbReference type="Proteomes" id="UP000532194"/>
    </source>
</evidence>
<keyword evidence="3" id="KW-1185">Reference proteome</keyword>
<dbReference type="Proteomes" id="UP000532194">
    <property type="component" value="Unassembled WGS sequence"/>
</dbReference>
<sequence length="138" mass="15813">MNSYHDLLRIAQGMGLQVVETTINDDRLGSYQHNQRRITLDERLTDSQKLVTLQHEIIHAEHWRDGIAQLMGHEAEEQKTRRETALRLISPMAYANAEQAYEACPYRIAEELGVTVGLIKDYQEILEGVAEPCKMIHA</sequence>
<comment type="caution">
    <text evidence="2">The sequence shown here is derived from an EMBL/GenBank/DDBJ whole genome shotgun (WGS) entry which is preliminary data.</text>
</comment>
<dbReference type="RefSeq" id="WP_169171543.1">
    <property type="nucleotide sequence ID" value="NZ_JAAIII010000002.1"/>
</dbReference>
<evidence type="ECO:0000313" key="2">
    <source>
        <dbReference type="EMBL" id="NMM93472.1"/>
    </source>
</evidence>
<name>A0A7Y0ENL6_9BIFI</name>
<dbReference type="InterPro" id="IPR010359">
    <property type="entry name" value="IrrE_HExxH"/>
</dbReference>
<dbReference type="Pfam" id="PF06114">
    <property type="entry name" value="Peptidase_M78"/>
    <property type="match status" value="1"/>
</dbReference>
<organism evidence="2 3">
    <name type="scientific">Bifidobacterium oedipodis</name>
    <dbReference type="NCBI Taxonomy" id="2675322"/>
    <lineage>
        <taxon>Bacteria</taxon>
        <taxon>Bacillati</taxon>
        <taxon>Actinomycetota</taxon>
        <taxon>Actinomycetes</taxon>
        <taxon>Bifidobacteriales</taxon>
        <taxon>Bifidobacteriaceae</taxon>
        <taxon>Bifidobacterium</taxon>
    </lineage>
</organism>
<protein>
    <recommendedName>
        <fullName evidence="1">IrrE N-terminal-like domain-containing protein</fullName>
    </recommendedName>
</protein>
<dbReference type="AlphaFoldDB" id="A0A7Y0ENL6"/>
<feature type="domain" description="IrrE N-terminal-like" evidence="1">
    <location>
        <begin position="15"/>
        <end position="117"/>
    </location>
</feature>
<dbReference type="Gene3D" id="1.10.10.2910">
    <property type="match status" value="1"/>
</dbReference>
<proteinExistence type="predicted"/>
<gene>
    <name evidence="2" type="ORF">G1C95_0657</name>
</gene>
<accession>A0A7Y0ENL6</accession>